<dbReference type="OrthoDB" id="9974981at2759"/>
<dbReference type="SUPFAM" id="SSF51735">
    <property type="entry name" value="NAD(P)-binding Rossmann-fold domains"/>
    <property type="match status" value="1"/>
</dbReference>
<gene>
    <name evidence="1" type="ORF">BT96DRAFT_832498</name>
</gene>
<dbReference type="InterPro" id="IPR036291">
    <property type="entry name" value="NAD(P)-bd_dom_sf"/>
</dbReference>
<organism evidence="1 2">
    <name type="scientific">Gymnopus androsaceus JB14</name>
    <dbReference type="NCBI Taxonomy" id="1447944"/>
    <lineage>
        <taxon>Eukaryota</taxon>
        <taxon>Fungi</taxon>
        <taxon>Dikarya</taxon>
        <taxon>Basidiomycota</taxon>
        <taxon>Agaricomycotina</taxon>
        <taxon>Agaricomycetes</taxon>
        <taxon>Agaricomycetidae</taxon>
        <taxon>Agaricales</taxon>
        <taxon>Marasmiineae</taxon>
        <taxon>Omphalotaceae</taxon>
        <taxon>Gymnopus</taxon>
    </lineage>
</organism>
<protein>
    <submittedName>
        <fullName evidence="1">Uncharacterized protein</fullName>
    </submittedName>
</protein>
<evidence type="ECO:0000313" key="2">
    <source>
        <dbReference type="Proteomes" id="UP000799118"/>
    </source>
</evidence>
<proteinExistence type="predicted"/>
<accession>A0A6A4H0E1</accession>
<keyword evidence="2" id="KW-1185">Reference proteome</keyword>
<dbReference type="Proteomes" id="UP000799118">
    <property type="component" value="Unassembled WGS sequence"/>
</dbReference>
<evidence type="ECO:0000313" key="1">
    <source>
        <dbReference type="EMBL" id="KAE9391108.1"/>
    </source>
</evidence>
<dbReference type="AlphaFoldDB" id="A0A6A4H0E1"/>
<sequence length="104" mass="11552">MNYLGFGNAKPEGHKAHGHLGHFPYMIDLSNRTADVPGDGDTDIVYTRAEDVGRFVAAATQLKVWEEYNDMAGEAMTINQAIRLCEDVCGECQTFCFPYFGNLI</sequence>
<dbReference type="Gene3D" id="3.90.25.10">
    <property type="entry name" value="UDP-galactose 4-epimerase, domain 1"/>
    <property type="match status" value="1"/>
</dbReference>
<dbReference type="EMBL" id="ML769636">
    <property type="protein sequence ID" value="KAE9391108.1"/>
    <property type="molecule type" value="Genomic_DNA"/>
</dbReference>
<reference evidence="1" key="1">
    <citation type="journal article" date="2019" name="Environ. Microbiol.">
        <title>Fungal ecological strategies reflected in gene transcription - a case study of two litter decomposers.</title>
        <authorList>
            <person name="Barbi F."/>
            <person name="Kohler A."/>
            <person name="Barry K."/>
            <person name="Baskaran P."/>
            <person name="Daum C."/>
            <person name="Fauchery L."/>
            <person name="Ihrmark K."/>
            <person name="Kuo A."/>
            <person name="LaButti K."/>
            <person name="Lipzen A."/>
            <person name="Morin E."/>
            <person name="Grigoriev I.V."/>
            <person name="Henrissat B."/>
            <person name="Lindahl B."/>
            <person name="Martin F."/>
        </authorList>
    </citation>
    <scope>NUCLEOTIDE SEQUENCE</scope>
    <source>
        <strain evidence="1">JB14</strain>
    </source>
</reference>
<name>A0A6A4H0E1_9AGAR</name>
<dbReference type="Gene3D" id="3.40.50.720">
    <property type="entry name" value="NAD(P)-binding Rossmann-like Domain"/>
    <property type="match status" value="1"/>
</dbReference>